<dbReference type="InterPro" id="IPR032675">
    <property type="entry name" value="LRR_dom_sf"/>
</dbReference>
<dbReference type="FunFam" id="3.80.10.10:FF:000095">
    <property type="entry name" value="LRR receptor-like serine/threonine-protein kinase GSO1"/>
    <property type="match status" value="1"/>
</dbReference>
<dbReference type="SUPFAM" id="SSF52058">
    <property type="entry name" value="L domain-like"/>
    <property type="match status" value="2"/>
</dbReference>
<keyword evidence="7 13" id="KW-0732">Signal</keyword>
<gene>
    <name evidence="15" type="ORF">Tsubulata_033907</name>
</gene>
<dbReference type="GO" id="GO:0005886">
    <property type="term" value="C:plasma membrane"/>
    <property type="evidence" value="ECO:0007669"/>
    <property type="project" value="UniProtKB-SubCell"/>
</dbReference>
<evidence type="ECO:0000256" key="9">
    <source>
        <dbReference type="ARBA" id="ARBA00022989"/>
    </source>
</evidence>
<evidence type="ECO:0000256" key="12">
    <source>
        <dbReference type="ARBA" id="ARBA00023180"/>
    </source>
</evidence>
<comment type="subcellular location">
    <subcellularLocation>
        <location evidence="1">Cell membrane</location>
        <topology evidence="1">Single-pass type I membrane protein</topology>
    </subcellularLocation>
</comment>
<dbReference type="FunFam" id="3.80.10.10:FF:000383">
    <property type="entry name" value="Leucine-rich repeat receptor protein kinase EMS1"/>
    <property type="match status" value="1"/>
</dbReference>
<dbReference type="Pfam" id="PF00560">
    <property type="entry name" value="LRR_1"/>
    <property type="match status" value="10"/>
</dbReference>
<keyword evidence="4" id="KW-0597">Phosphoprotein</keyword>
<evidence type="ECO:0000313" key="16">
    <source>
        <dbReference type="Proteomes" id="UP001141552"/>
    </source>
</evidence>
<proteinExistence type="inferred from homology"/>
<reference evidence="15" key="2">
    <citation type="journal article" date="2023" name="Plants (Basel)">
        <title>Annotation of the Turnera subulata (Passifloraceae) Draft Genome Reveals the S-Locus Evolved after the Divergence of Turneroideae from Passifloroideae in a Stepwise Manner.</title>
        <authorList>
            <person name="Henning P.M."/>
            <person name="Roalson E.H."/>
            <person name="Mir W."/>
            <person name="McCubbin A.G."/>
            <person name="Shore J.S."/>
        </authorList>
    </citation>
    <scope>NUCLEOTIDE SEQUENCE</scope>
    <source>
        <strain evidence="15">F60SS</strain>
    </source>
</reference>
<dbReference type="PANTHER" id="PTHR48052">
    <property type="entry name" value="UNNAMED PRODUCT"/>
    <property type="match status" value="1"/>
</dbReference>
<evidence type="ECO:0000256" key="3">
    <source>
        <dbReference type="ARBA" id="ARBA00022475"/>
    </source>
</evidence>
<dbReference type="SMART" id="SM00369">
    <property type="entry name" value="LRR_TYP"/>
    <property type="match status" value="10"/>
</dbReference>
<dbReference type="FunFam" id="3.80.10.10:FF:000111">
    <property type="entry name" value="LRR receptor-like serine/threonine-protein kinase ERECTA"/>
    <property type="match status" value="1"/>
</dbReference>
<keyword evidence="10" id="KW-0472">Membrane</keyword>
<comment type="similarity">
    <text evidence="2">Belongs to the RLP family.</text>
</comment>
<evidence type="ECO:0000256" key="5">
    <source>
        <dbReference type="ARBA" id="ARBA00022614"/>
    </source>
</evidence>
<dbReference type="InterPro" id="IPR001611">
    <property type="entry name" value="Leu-rich_rpt"/>
</dbReference>
<name>A0A9Q0GAZ3_9ROSI</name>
<evidence type="ECO:0000256" key="8">
    <source>
        <dbReference type="ARBA" id="ARBA00022737"/>
    </source>
</evidence>
<dbReference type="FunFam" id="3.80.10.10:FF:000041">
    <property type="entry name" value="LRR receptor-like serine/threonine-protein kinase ERECTA"/>
    <property type="match status" value="1"/>
</dbReference>
<dbReference type="PANTHER" id="PTHR48052:SF8">
    <property type="entry name" value="LRR RECEPTOR-LIKE SERINE_THREONINE-PROTEIN KINASE FLS2"/>
    <property type="match status" value="1"/>
</dbReference>
<accession>A0A9Q0GAZ3</accession>
<dbReference type="Pfam" id="PF13855">
    <property type="entry name" value="LRR_8"/>
    <property type="match status" value="1"/>
</dbReference>
<keyword evidence="16" id="KW-1185">Reference proteome</keyword>
<dbReference type="PROSITE" id="PS51450">
    <property type="entry name" value="LRR"/>
    <property type="match status" value="1"/>
</dbReference>
<keyword evidence="12" id="KW-0325">Glycoprotein</keyword>
<keyword evidence="9" id="KW-1133">Transmembrane helix</keyword>
<evidence type="ECO:0000256" key="11">
    <source>
        <dbReference type="ARBA" id="ARBA00023170"/>
    </source>
</evidence>
<organism evidence="15 16">
    <name type="scientific">Turnera subulata</name>
    <dbReference type="NCBI Taxonomy" id="218843"/>
    <lineage>
        <taxon>Eukaryota</taxon>
        <taxon>Viridiplantae</taxon>
        <taxon>Streptophyta</taxon>
        <taxon>Embryophyta</taxon>
        <taxon>Tracheophyta</taxon>
        <taxon>Spermatophyta</taxon>
        <taxon>Magnoliopsida</taxon>
        <taxon>eudicotyledons</taxon>
        <taxon>Gunneridae</taxon>
        <taxon>Pentapetalae</taxon>
        <taxon>rosids</taxon>
        <taxon>fabids</taxon>
        <taxon>Malpighiales</taxon>
        <taxon>Passifloraceae</taxon>
        <taxon>Turnera</taxon>
    </lineage>
</organism>
<dbReference type="SUPFAM" id="SSF52047">
    <property type="entry name" value="RNI-like"/>
    <property type="match status" value="1"/>
</dbReference>
<evidence type="ECO:0000256" key="13">
    <source>
        <dbReference type="SAM" id="SignalP"/>
    </source>
</evidence>
<evidence type="ECO:0000256" key="6">
    <source>
        <dbReference type="ARBA" id="ARBA00022692"/>
    </source>
</evidence>
<evidence type="ECO:0000256" key="10">
    <source>
        <dbReference type="ARBA" id="ARBA00023136"/>
    </source>
</evidence>
<reference evidence="15" key="1">
    <citation type="submission" date="2022-02" db="EMBL/GenBank/DDBJ databases">
        <authorList>
            <person name="Henning P.M."/>
            <person name="McCubbin A.G."/>
            <person name="Shore J.S."/>
        </authorList>
    </citation>
    <scope>NUCLEOTIDE SEQUENCE</scope>
    <source>
        <strain evidence="15">F60SS</strain>
        <tissue evidence="15">Leaves</tissue>
    </source>
</reference>
<protein>
    <recommendedName>
        <fullName evidence="14">Leucine-rich repeat-containing N-terminal plant-type domain-containing protein</fullName>
    </recommendedName>
</protein>
<dbReference type="OrthoDB" id="1394818at2759"/>
<dbReference type="Proteomes" id="UP001141552">
    <property type="component" value="Unassembled WGS sequence"/>
</dbReference>
<dbReference type="SMART" id="SM00365">
    <property type="entry name" value="LRR_SD22"/>
    <property type="match status" value="6"/>
</dbReference>
<evidence type="ECO:0000313" key="15">
    <source>
        <dbReference type="EMBL" id="KAJ4845467.1"/>
    </source>
</evidence>
<dbReference type="Pfam" id="PF13516">
    <property type="entry name" value="LRR_6"/>
    <property type="match status" value="1"/>
</dbReference>
<feature type="domain" description="Leucine-rich repeat-containing N-terminal plant-type" evidence="14">
    <location>
        <begin position="33"/>
        <end position="73"/>
    </location>
</feature>
<keyword evidence="6" id="KW-0812">Transmembrane</keyword>
<dbReference type="Gene3D" id="3.80.10.10">
    <property type="entry name" value="Ribonuclease Inhibitor"/>
    <property type="match status" value="5"/>
</dbReference>
<feature type="signal peptide" evidence="13">
    <location>
        <begin position="1"/>
        <end position="20"/>
    </location>
</feature>
<evidence type="ECO:0000256" key="1">
    <source>
        <dbReference type="ARBA" id="ARBA00004251"/>
    </source>
</evidence>
<evidence type="ECO:0000259" key="14">
    <source>
        <dbReference type="Pfam" id="PF08263"/>
    </source>
</evidence>
<dbReference type="AlphaFoldDB" id="A0A9Q0GAZ3"/>
<evidence type="ECO:0000256" key="2">
    <source>
        <dbReference type="ARBA" id="ARBA00009592"/>
    </source>
</evidence>
<keyword evidence="8" id="KW-0677">Repeat</keyword>
<evidence type="ECO:0000256" key="7">
    <source>
        <dbReference type="ARBA" id="ARBA00022729"/>
    </source>
</evidence>
<dbReference type="Pfam" id="PF08263">
    <property type="entry name" value="LRRNT_2"/>
    <property type="match status" value="1"/>
</dbReference>
<keyword evidence="3" id="KW-1003">Cell membrane</keyword>
<dbReference type="PRINTS" id="PR00019">
    <property type="entry name" value="LEURICHRPT"/>
</dbReference>
<feature type="chain" id="PRO_5040489009" description="Leucine-rich repeat-containing N-terminal plant-type domain-containing protein" evidence="13">
    <location>
        <begin position="21"/>
        <end position="1109"/>
    </location>
</feature>
<evidence type="ECO:0000256" key="4">
    <source>
        <dbReference type="ARBA" id="ARBA00022553"/>
    </source>
</evidence>
<comment type="caution">
    <text evidence="15">The sequence shown here is derived from an EMBL/GenBank/DDBJ whole genome shotgun (WGS) entry which is preliminary data.</text>
</comment>
<keyword evidence="5" id="KW-0433">Leucine-rich repeat</keyword>
<sequence>MKIPLFLTWVFLMVVAILFGKDVALVSGSCQGDQQSLLLQLKNSLTFEEAVSSKLVTWDSSTDCCSWEGVTCDTAGRGHVISLDLSWESITGGIENSTGLFGLRFLQSLNLSFNNFITTLPTGLGNLTNLKHLNLSTAGFTGQIPAEISHMEKLVTLDLSTPYSSLSSSLKLEKPDLTTLVQNLTQLTELRLDGVRISASGNEWCPALSSSLKNLQVLSLSNCLLSGPMDDSLGQIQSLSVINLGGNNLSTPVPQFFANFSNLTVLRLSFCQLQGNFPGEIFQLPLLKIVDLSNNPLLQGSFPEFSQNLSLQTLMLSATNFSGTIPQSIAYLTQIVYLDLSLNRFTGAIPPFRMCKNLTHIDFSHNQLTGEISLTRWEDLVKLVYLDLSHNSLNGSIPPSLFSIPFLQRVQLSFNQLGGLIPDISNVFSSLDTLDLSSNKLEGTIPTFIFDLGRLSVLLLSSNRFNGTIQLELVQKLGNLTKLDLSYNNLTVNASISNFTRSSFPQMTTLKLASCNLRMFPDLSNQSRLSILDLSDNKITGWIPHWIREVGKGPLTYLNLSRNFLVGLPEPFSLPSVFILDLHRNQLQGNIPTPPPFASYVDYSRNNFTSSIPSDIGNNLSFTLFFSLSNNGLTGVIPESICNASIIQVLDLSNNNLSGKLPPCLIERSESLGVLNLRGNQFDGNIPNNFSGACQLKTLDLSGNQLEGKVPESLANCSKLEVLDLGNNQINDEFPCLLKPVTSLRVLVVRNNSFHGSIGCPQTNGTWPRLQIVDLALNNFTGSLPGKCLGTWEAMIADGNETHDHLTFQPFKLSSGLYYQDSITVTLKGLELELVKILTVFTSIDFSCNKLEGKIPAIIGQMNALYVLNFSHNALSGQIPSFLGNLSQLESLDLSHNDLTGEIPRQLTALTFLSVLNLSYNRLFGKIPEGSQFQTFSNDSFQGNEGLCGSPLTKSCPENNAPPTDTVAAEYHDQSSKLNWEFIIPGLAFGLGAGLAVAPVLFCKEVEKLYDDRIERILLVLLPMLGLTYYTRNDWRRIEPEDSFIYNESDAGDEEAEEEESEDGFGGRYCVFCTKLDITRKQAIHDPKCTCFLSPPITPSTSSFSSSSS</sequence>
<dbReference type="InterPro" id="IPR003591">
    <property type="entry name" value="Leu-rich_rpt_typical-subtyp"/>
</dbReference>
<keyword evidence="11" id="KW-0675">Receptor</keyword>
<dbReference type="EMBL" id="JAKUCV010001666">
    <property type="protein sequence ID" value="KAJ4845467.1"/>
    <property type="molecule type" value="Genomic_DNA"/>
</dbReference>
<dbReference type="GO" id="GO:0007165">
    <property type="term" value="P:signal transduction"/>
    <property type="evidence" value="ECO:0007669"/>
    <property type="project" value="UniProtKB-ARBA"/>
</dbReference>
<dbReference type="InterPro" id="IPR013210">
    <property type="entry name" value="LRR_N_plant-typ"/>
</dbReference>